<evidence type="ECO:0000313" key="2">
    <source>
        <dbReference type="EMBL" id="MBM7279431.1"/>
    </source>
</evidence>
<proteinExistence type="predicted"/>
<protein>
    <recommendedName>
        <fullName evidence="1">DUF5655 domain-containing protein</fullName>
    </recommendedName>
</protein>
<dbReference type="EMBL" id="JAFFGU010000008">
    <property type="protein sequence ID" value="MBM7279431.1"/>
    <property type="molecule type" value="Genomic_DNA"/>
</dbReference>
<sequence length="124" mass="14131">MTIEPPDGVDDFFAGAPVGRSIYAAIERAVLRLGDDITVRITKSQVAFRRRRGFAYVWRPGKYVRSDVPAVLTIALRHHVVSSRFKEVAHPSPHIWMHHLELRSVAEVDREVNLWLAAAYRDAE</sequence>
<dbReference type="RefSeq" id="WP_143931914.1">
    <property type="nucleotide sequence ID" value="NZ_JAFFGU010000008.1"/>
</dbReference>
<name>A0AAW4G8G3_GORRU</name>
<comment type="caution">
    <text evidence="2">The sequence shown here is derived from an EMBL/GenBank/DDBJ whole genome shotgun (WGS) entry which is preliminary data.</text>
</comment>
<dbReference type="InterPro" id="IPR043714">
    <property type="entry name" value="DUF5655"/>
</dbReference>
<dbReference type="Proteomes" id="UP001195196">
    <property type="component" value="Unassembled WGS sequence"/>
</dbReference>
<accession>A0AAW4G8G3</accession>
<reference evidence="2" key="1">
    <citation type="submission" date="2021-02" db="EMBL/GenBank/DDBJ databases">
        <title>Taxonomy, biology and ecology of Rhodococcus bacteria occurring in California pistachio and other woody hosts as revealed by genome sequence analyses.</title>
        <authorList>
            <person name="Riely B."/>
            <person name="Gai Y."/>
        </authorList>
    </citation>
    <scope>NUCLEOTIDE SEQUENCE</scope>
    <source>
        <strain evidence="2">BP-295</strain>
    </source>
</reference>
<dbReference type="Pfam" id="PF18899">
    <property type="entry name" value="DUF5655"/>
    <property type="match status" value="1"/>
</dbReference>
<dbReference type="AlphaFoldDB" id="A0AAW4G8G3"/>
<gene>
    <name evidence="2" type="ORF">JTZ10_16900</name>
</gene>
<evidence type="ECO:0000313" key="3">
    <source>
        <dbReference type="Proteomes" id="UP001195196"/>
    </source>
</evidence>
<feature type="domain" description="DUF5655" evidence="1">
    <location>
        <begin position="9"/>
        <end position="121"/>
    </location>
</feature>
<organism evidence="2 3">
    <name type="scientific">Gordonia rubripertincta</name>
    <name type="common">Rhodococcus corallinus</name>
    <dbReference type="NCBI Taxonomy" id="36822"/>
    <lineage>
        <taxon>Bacteria</taxon>
        <taxon>Bacillati</taxon>
        <taxon>Actinomycetota</taxon>
        <taxon>Actinomycetes</taxon>
        <taxon>Mycobacteriales</taxon>
        <taxon>Gordoniaceae</taxon>
        <taxon>Gordonia</taxon>
    </lineage>
</organism>
<evidence type="ECO:0000259" key="1">
    <source>
        <dbReference type="Pfam" id="PF18899"/>
    </source>
</evidence>